<dbReference type="EMBL" id="JAAOCA010000008">
    <property type="protein sequence ID" value="MBD1598768.1"/>
    <property type="molecule type" value="Genomic_DNA"/>
</dbReference>
<dbReference type="InterPro" id="IPR001763">
    <property type="entry name" value="Rhodanese-like_dom"/>
</dbReference>
<dbReference type="InterPro" id="IPR045078">
    <property type="entry name" value="TST/MPST-like"/>
</dbReference>
<keyword evidence="2" id="KW-0677">Repeat</keyword>
<proteinExistence type="predicted"/>
<dbReference type="PANTHER" id="PTHR11364">
    <property type="entry name" value="THIOSULFATE SULFERTANSFERASE"/>
    <property type="match status" value="1"/>
</dbReference>
<dbReference type="CDD" id="cd01449">
    <property type="entry name" value="TST_Repeat_2"/>
    <property type="match status" value="1"/>
</dbReference>
<dbReference type="EC" id="2.8.1.2" evidence="4"/>
<evidence type="ECO:0000313" key="5">
    <source>
        <dbReference type="Proteomes" id="UP000805841"/>
    </source>
</evidence>
<dbReference type="InterPro" id="IPR001307">
    <property type="entry name" value="Thiosulphate_STrfase_CS"/>
</dbReference>
<protein>
    <submittedName>
        <fullName evidence="4">3-mercaptopyruvate sulfurtransferase</fullName>
        <ecNumber evidence="4">2.8.1.2</ecNumber>
    </submittedName>
</protein>
<evidence type="ECO:0000313" key="4">
    <source>
        <dbReference type="EMBL" id="MBD1598768.1"/>
    </source>
</evidence>
<keyword evidence="1 4" id="KW-0808">Transferase</keyword>
<reference evidence="4 5" key="1">
    <citation type="journal article" date="2020" name="Insects">
        <title>Bacteria Belonging to Pseudomonas typographi sp. nov. from the Bark Beetle Ips typographus Have Genomic Potential to Aid in the Host Ecology.</title>
        <authorList>
            <person name="Peral-Aranega E."/>
            <person name="Saati-Santamaria Z."/>
            <person name="Kolarik M."/>
            <person name="Rivas R."/>
            <person name="Garcia-Fraile P."/>
        </authorList>
    </citation>
    <scope>NUCLEOTIDE SEQUENCE [LARGE SCALE GENOMIC DNA]</scope>
    <source>
        <strain evidence="4 5">CA3A</strain>
    </source>
</reference>
<comment type="caution">
    <text evidence="4">The sequence shown here is derived from an EMBL/GenBank/DDBJ whole genome shotgun (WGS) entry which is preliminary data.</text>
</comment>
<name>A0ABR7YZX7_9PSED</name>
<evidence type="ECO:0000256" key="2">
    <source>
        <dbReference type="ARBA" id="ARBA00022737"/>
    </source>
</evidence>
<dbReference type="GO" id="GO:0016784">
    <property type="term" value="F:3-mercaptopyruvate sulfurtransferase activity"/>
    <property type="evidence" value="ECO:0007669"/>
    <property type="project" value="UniProtKB-EC"/>
</dbReference>
<feature type="domain" description="Rhodanese" evidence="3">
    <location>
        <begin position="17"/>
        <end position="134"/>
    </location>
</feature>
<dbReference type="SMART" id="SM00450">
    <property type="entry name" value="RHOD"/>
    <property type="match status" value="2"/>
</dbReference>
<feature type="domain" description="Rhodanese" evidence="3">
    <location>
        <begin position="164"/>
        <end position="278"/>
    </location>
</feature>
<dbReference type="NCBIfam" id="NF008557">
    <property type="entry name" value="PRK11493.1"/>
    <property type="match status" value="1"/>
</dbReference>
<dbReference type="SUPFAM" id="SSF52821">
    <property type="entry name" value="Rhodanese/Cell cycle control phosphatase"/>
    <property type="match status" value="2"/>
</dbReference>
<evidence type="ECO:0000256" key="1">
    <source>
        <dbReference type="ARBA" id="ARBA00022679"/>
    </source>
</evidence>
<dbReference type="RefSeq" id="WP_190419407.1">
    <property type="nucleotide sequence ID" value="NZ_JAAOCA010000008.1"/>
</dbReference>
<dbReference type="Gene3D" id="3.40.250.10">
    <property type="entry name" value="Rhodanese-like domain"/>
    <property type="match status" value="2"/>
</dbReference>
<keyword evidence="5" id="KW-1185">Reference proteome</keyword>
<dbReference type="InterPro" id="IPR036873">
    <property type="entry name" value="Rhodanese-like_dom_sf"/>
</dbReference>
<dbReference type="PROSITE" id="PS50206">
    <property type="entry name" value="RHODANESE_3"/>
    <property type="match status" value="2"/>
</dbReference>
<dbReference type="Proteomes" id="UP000805841">
    <property type="component" value="Unassembled WGS sequence"/>
</dbReference>
<dbReference type="CDD" id="cd01448">
    <property type="entry name" value="TST_Repeat_1"/>
    <property type="match status" value="1"/>
</dbReference>
<dbReference type="PROSITE" id="PS00380">
    <property type="entry name" value="RHODANESE_1"/>
    <property type="match status" value="1"/>
</dbReference>
<dbReference type="Pfam" id="PF00581">
    <property type="entry name" value="Rhodanese"/>
    <property type="match status" value="2"/>
</dbReference>
<sequence>MTFGPLVDSQWLAGEIGKPDLQILDASAYLPTEPHDAKQLFREAHLPGARFFDIEVFSDPDTSLPHMVPSQGRFARLAGELGLRNDARIVVYDQKGLFSAARAWWLLKLFGHDRVAVLDGGLPKWRDEGRALQSGAVTADATQFDVAFRSALLRGRGDVQRNLDSRAELVLDARPGARFRAEAAEIRPGVEAGHIPHSVNLPYNELLNPDQTFKSAEQLRQRIAALGVDGSQSVVTTCGSGLTAAIISLALAVAGLPIGALYDGSWTEWGSQAELPKARG</sequence>
<dbReference type="PANTHER" id="PTHR11364:SF27">
    <property type="entry name" value="SULFURTRANSFERASE"/>
    <property type="match status" value="1"/>
</dbReference>
<gene>
    <name evidence="4" type="primary">sseA</name>
    <name evidence="4" type="ORF">HAQ05_08620</name>
</gene>
<organism evidence="4 5">
    <name type="scientific">Pseudomonas typographi</name>
    <dbReference type="NCBI Taxonomy" id="2715964"/>
    <lineage>
        <taxon>Bacteria</taxon>
        <taxon>Pseudomonadati</taxon>
        <taxon>Pseudomonadota</taxon>
        <taxon>Gammaproteobacteria</taxon>
        <taxon>Pseudomonadales</taxon>
        <taxon>Pseudomonadaceae</taxon>
        <taxon>Pseudomonas</taxon>
    </lineage>
</organism>
<evidence type="ECO:0000259" key="3">
    <source>
        <dbReference type="PROSITE" id="PS50206"/>
    </source>
</evidence>
<accession>A0ABR7YZX7</accession>